<proteinExistence type="predicted"/>
<protein>
    <submittedName>
        <fullName evidence="1">Uncharacterized protein</fullName>
    </submittedName>
</protein>
<evidence type="ECO:0000313" key="2">
    <source>
        <dbReference type="Proteomes" id="UP000245202"/>
    </source>
</evidence>
<dbReference type="EMBL" id="BDQX01000054">
    <property type="protein sequence ID" value="GBG06834.1"/>
    <property type="molecule type" value="Genomic_DNA"/>
</dbReference>
<comment type="caution">
    <text evidence="1">The sequence shown here is derived from an EMBL/GenBank/DDBJ whole genome shotgun (WGS) entry which is preliminary data.</text>
</comment>
<organism evidence="1 2">
    <name type="scientific">Paenibacillus agaridevorans</name>
    <dbReference type="NCBI Taxonomy" id="171404"/>
    <lineage>
        <taxon>Bacteria</taxon>
        <taxon>Bacillati</taxon>
        <taxon>Bacillota</taxon>
        <taxon>Bacilli</taxon>
        <taxon>Bacillales</taxon>
        <taxon>Paenibacillaceae</taxon>
        <taxon>Paenibacillus</taxon>
    </lineage>
</organism>
<dbReference type="AlphaFoldDB" id="A0A2R5ETW2"/>
<reference evidence="1 2" key="1">
    <citation type="submission" date="2017-08" db="EMBL/GenBank/DDBJ databases">
        <title>Substantial Increase in Enzyme Production by Combined Drug-Resistance Mutations in Paenibacillus agaridevorans.</title>
        <authorList>
            <person name="Tanaka Y."/>
            <person name="Funane K."/>
            <person name="Hosaka T."/>
            <person name="Shiwa Y."/>
            <person name="Fujita N."/>
            <person name="Miyazaki T."/>
            <person name="Yoshikawa H."/>
            <person name="Murakami K."/>
            <person name="Kasahara K."/>
            <person name="Inaoka T."/>
            <person name="Hiraga Y."/>
            <person name="Ochi K."/>
        </authorList>
    </citation>
    <scope>NUCLEOTIDE SEQUENCE [LARGE SCALE GENOMIC DNA]</scope>
    <source>
        <strain evidence="1 2">T-3040</strain>
    </source>
</reference>
<keyword evidence="2" id="KW-1185">Reference proteome</keyword>
<name>A0A2R5ETW2_9BACL</name>
<gene>
    <name evidence="1" type="ORF">PAT3040_01373</name>
</gene>
<sequence length="59" mass="6558">MDNQYHVAELRHQEDALDAIRQLENRLSKQNGSQIALVAYSAGEKKEQSGFDGSDNGSH</sequence>
<dbReference type="RefSeq" id="WP_108991992.1">
    <property type="nucleotide sequence ID" value="NZ_BDQX01000054.1"/>
</dbReference>
<accession>A0A2R5ETW2</accession>
<dbReference type="Proteomes" id="UP000245202">
    <property type="component" value="Unassembled WGS sequence"/>
</dbReference>
<evidence type="ECO:0000313" key="1">
    <source>
        <dbReference type="EMBL" id="GBG06834.1"/>
    </source>
</evidence>